<sequence>MFQVTVIVCRSDFIIYGDTHMAWNKRKPMKISSIKLMQTIVPLEQSIASGMILGGSYP</sequence>
<dbReference type="WBParaSite" id="Hba_14981">
    <property type="protein sequence ID" value="Hba_14981"/>
    <property type="gene ID" value="Hba_14981"/>
</dbReference>
<keyword evidence="1" id="KW-1185">Reference proteome</keyword>
<name>A0A1I7XBC1_HETBA</name>
<accession>A0A1I7XBC1</accession>
<proteinExistence type="predicted"/>
<dbReference type="AlphaFoldDB" id="A0A1I7XBC1"/>
<reference evidence="2" key="1">
    <citation type="submission" date="2016-11" db="UniProtKB">
        <authorList>
            <consortium name="WormBaseParasite"/>
        </authorList>
    </citation>
    <scope>IDENTIFICATION</scope>
</reference>
<evidence type="ECO:0000313" key="1">
    <source>
        <dbReference type="Proteomes" id="UP000095283"/>
    </source>
</evidence>
<evidence type="ECO:0000313" key="2">
    <source>
        <dbReference type="WBParaSite" id="Hba_14981"/>
    </source>
</evidence>
<organism evidence="1 2">
    <name type="scientific">Heterorhabditis bacteriophora</name>
    <name type="common">Entomopathogenic nematode worm</name>
    <dbReference type="NCBI Taxonomy" id="37862"/>
    <lineage>
        <taxon>Eukaryota</taxon>
        <taxon>Metazoa</taxon>
        <taxon>Ecdysozoa</taxon>
        <taxon>Nematoda</taxon>
        <taxon>Chromadorea</taxon>
        <taxon>Rhabditida</taxon>
        <taxon>Rhabditina</taxon>
        <taxon>Rhabditomorpha</taxon>
        <taxon>Strongyloidea</taxon>
        <taxon>Heterorhabditidae</taxon>
        <taxon>Heterorhabditis</taxon>
    </lineage>
</organism>
<protein>
    <submittedName>
        <fullName evidence="2">Uncharacterized protein</fullName>
    </submittedName>
</protein>
<dbReference type="Proteomes" id="UP000095283">
    <property type="component" value="Unplaced"/>
</dbReference>